<sequence length="56" mass="6364">MAMCVKIDRQNDIAHHAKEVVKRYLTDLLSTIPHGVLVTIGNFGSQIIEIEHNHKE</sequence>
<keyword evidence="1" id="KW-0614">Plasmid</keyword>
<dbReference type="EMBL" id="FN597600">
    <property type="protein sequence ID" value="CBX86881.1"/>
    <property type="molecule type" value="Genomic_DNA"/>
</dbReference>
<evidence type="ECO:0000313" key="1">
    <source>
        <dbReference type="EMBL" id="CBX86881.1"/>
    </source>
</evidence>
<reference evidence="1" key="1">
    <citation type="submission" date="2009-11" db="EMBL/GenBank/DDBJ databases">
        <title>Identification of virulence genes in Photobacterium damselae subsp. damselae by Supression Subtractive hybridization: damselysin toxin is encoded on a large conjugative plasmid.</title>
        <authorList>
            <person name="Rivas A.J."/>
            <person name="Lemos M.L."/>
            <person name="Osorio C.R."/>
        </authorList>
    </citation>
    <scope>NUCLEOTIDE SEQUENCE [LARGE SCALE GENOMIC DNA]</scope>
    <source>
        <strain evidence="1">RM71</strain>
        <plasmid evidence="1">pPHDD1</plasmid>
    </source>
</reference>
<name>E4WLG3_PHODD</name>
<accession>E4WLG3</accession>
<protein>
    <submittedName>
        <fullName evidence="1">Uncharacterized protein</fullName>
    </submittedName>
</protein>
<gene>
    <name evidence="1" type="primary">orf115</name>
</gene>
<organism evidence="1">
    <name type="scientific">Photobacterium damselae subsp. damselae</name>
    <name type="common">Listonella damsela</name>
    <dbReference type="NCBI Taxonomy" id="85581"/>
    <lineage>
        <taxon>Bacteria</taxon>
        <taxon>Pseudomonadati</taxon>
        <taxon>Pseudomonadota</taxon>
        <taxon>Gammaproteobacteria</taxon>
        <taxon>Vibrionales</taxon>
        <taxon>Vibrionaceae</taxon>
        <taxon>Photobacterium</taxon>
    </lineage>
</organism>
<proteinExistence type="predicted"/>
<dbReference type="AlphaFoldDB" id="E4WLG3"/>
<geneLocation type="plasmid" evidence="1">
    <name>pPHDD1</name>
</geneLocation>